<dbReference type="Gene3D" id="3.40.50.1000">
    <property type="entry name" value="HAD superfamily/HAD-like"/>
    <property type="match status" value="1"/>
</dbReference>
<sequence length="232" mass="25026">MNVLFDCDGTLVDSERLAFNAFQRVARDALAIELTPEMWIEDFLGFTRAHCLERLALHFGSPLPDDLPQMIISTLRPMLDAQLSAIPGAEETLPQIALPKFIVSNASVGHIEFVLGKARLTEHFSSFHSPTAGKARPKPAPDVYLNAVADLGLTPAECIAVEDSVPGVQAAVAAGLTVIAFASQVPRHRLQTEGAHYVVENFGEIARVIKQICDARTQSATPPPRPVLAGEV</sequence>
<comment type="caution">
    <text evidence="5">The sequence shown here is derived from an EMBL/GenBank/DDBJ whole genome shotgun (WGS) entry which is preliminary data.</text>
</comment>
<dbReference type="InterPro" id="IPR023198">
    <property type="entry name" value="PGP-like_dom2"/>
</dbReference>
<comment type="cofactor">
    <cofactor evidence="1">
        <name>Mg(2+)</name>
        <dbReference type="ChEBI" id="CHEBI:18420"/>
    </cofactor>
</comment>
<dbReference type="GO" id="GO:0016787">
    <property type="term" value="F:hydrolase activity"/>
    <property type="evidence" value="ECO:0007669"/>
    <property type="project" value="UniProtKB-KW"/>
</dbReference>
<dbReference type="EMBL" id="JBHFXX010000008">
    <property type="protein sequence ID" value="MFB3801157.1"/>
    <property type="molecule type" value="Genomic_DNA"/>
</dbReference>
<keyword evidence="5" id="KW-0378">Hydrolase</keyword>
<keyword evidence="3" id="KW-0479">Metal-binding</keyword>
<evidence type="ECO:0000313" key="5">
    <source>
        <dbReference type="EMBL" id="MFB3801157.1"/>
    </source>
</evidence>
<keyword evidence="6" id="KW-1185">Reference proteome</keyword>
<name>A0ABV4Z9Z4_9PSED</name>
<dbReference type="InterPro" id="IPR041492">
    <property type="entry name" value="HAD_2"/>
</dbReference>
<protein>
    <submittedName>
        <fullName evidence="5">HAD family hydrolase</fullName>
    </submittedName>
</protein>
<dbReference type="RefSeq" id="WP_304483675.1">
    <property type="nucleotide sequence ID" value="NZ_JAUQOQ010000004.1"/>
</dbReference>
<proteinExistence type="inferred from homology"/>
<evidence type="ECO:0000256" key="3">
    <source>
        <dbReference type="ARBA" id="ARBA00022723"/>
    </source>
</evidence>
<dbReference type="SFLD" id="SFLDS00003">
    <property type="entry name" value="Haloacid_Dehalogenase"/>
    <property type="match status" value="1"/>
</dbReference>
<evidence type="ECO:0000256" key="1">
    <source>
        <dbReference type="ARBA" id="ARBA00001946"/>
    </source>
</evidence>
<organism evidence="5 6">
    <name type="scientific">Pseudomonas boreofloridensis</name>
    <dbReference type="NCBI Taxonomy" id="3064348"/>
    <lineage>
        <taxon>Bacteria</taxon>
        <taxon>Pseudomonadati</taxon>
        <taxon>Pseudomonadota</taxon>
        <taxon>Gammaproteobacteria</taxon>
        <taxon>Pseudomonadales</taxon>
        <taxon>Pseudomonadaceae</taxon>
        <taxon>Pseudomonas</taxon>
    </lineage>
</organism>
<reference evidence="5 6" key="1">
    <citation type="submission" date="2024-09" db="EMBL/GenBank/DDBJ databases">
        <authorList>
            <person name="Fullem K."/>
        </authorList>
    </citation>
    <scope>NUCLEOTIDE SEQUENCE [LARGE SCALE GENOMIC DNA]</scope>
    <source>
        <strain evidence="6">K1(2024)</strain>
    </source>
</reference>
<dbReference type="PANTHER" id="PTHR46193">
    <property type="entry name" value="6-PHOSPHOGLUCONATE PHOSPHATASE"/>
    <property type="match status" value="1"/>
</dbReference>
<comment type="similarity">
    <text evidence="2">Belongs to the HAD-like hydrolase superfamily. CbbY/CbbZ/Gph/YieH family.</text>
</comment>
<dbReference type="InterPro" id="IPR036412">
    <property type="entry name" value="HAD-like_sf"/>
</dbReference>
<evidence type="ECO:0000256" key="4">
    <source>
        <dbReference type="ARBA" id="ARBA00022842"/>
    </source>
</evidence>
<gene>
    <name evidence="5" type="ORF">ACE1YR_12020</name>
</gene>
<dbReference type="Proteomes" id="UP001577047">
    <property type="component" value="Unassembled WGS sequence"/>
</dbReference>
<accession>A0ABV4Z9Z4</accession>
<dbReference type="Gene3D" id="1.10.150.240">
    <property type="entry name" value="Putative phosphatase, domain 2"/>
    <property type="match status" value="1"/>
</dbReference>
<dbReference type="InterPro" id="IPR051600">
    <property type="entry name" value="Beta-PGM-like"/>
</dbReference>
<dbReference type="InterPro" id="IPR006439">
    <property type="entry name" value="HAD-SF_hydro_IA"/>
</dbReference>
<dbReference type="PANTHER" id="PTHR46193:SF10">
    <property type="entry name" value="6-PHOSPHOGLUCONATE PHOSPHATASE"/>
    <property type="match status" value="1"/>
</dbReference>
<dbReference type="SUPFAM" id="SSF56784">
    <property type="entry name" value="HAD-like"/>
    <property type="match status" value="1"/>
</dbReference>
<keyword evidence="4" id="KW-0460">Magnesium</keyword>
<evidence type="ECO:0000313" key="6">
    <source>
        <dbReference type="Proteomes" id="UP001577047"/>
    </source>
</evidence>
<dbReference type="SFLD" id="SFLDG01129">
    <property type="entry name" value="C1.5:_HAD__Beta-PGM__Phosphata"/>
    <property type="match status" value="1"/>
</dbReference>
<dbReference type="InterPro" id="IPR023214">
    <property type="entry name" value="HAD_sf"/>
</dbReference>
<dbReference type="Pfam" id="PF13419">
    <property type="entry name" value="HAD_2"/>
    <property type="match status" value="1"/>
</dbReference>
<dbReference type="NCBIfam" id="TIGR01509">
    <property type="entry name" value="HAD-SF-IA-v3"/>
    <property type="match status" value="1"/>
</dbReference>
<evidence type="ECO:0000256" key="2">
    <source>
        <dbReference type="ARBA" id="ARBA00006171"/>
    </source>
</evidence>